<dbReference type="CDD" id="cd17569">
    <property type="entry name" value="REC_HupR-like"/>
    <property type="match status" value="1"/>
</dbReference>
<dbReference type="CDD" id="cd00077">
    <property type="entry name" value="HDc"/>
    <property type="match status" value="1"/>
</dbReference>
<keyword evidence="1" id="KW-0597">Phosphoprotein</keyword>
<gene>
    <name evidence="5" type="ORF">MIZ03_3035</name>
</gene>
<feature type="modified residue" description="4-aspartylphosphate" evidence="1">
    <location>
        <position position="65"/>
    </location>
</feature>
<dbReference type="InterPro" id="IPR052020">
    <property type="entry name" value="Cyclic_di-GMP/3'3'-cGAMP_PDE"/>
</dbReference>
<dbReference type="PROSITE" id="PS51832">
    <property type="entry name" value="HD_GYP"/>
    <property type="match status" value="1"/>
</dbReference>
<evidence type="ECO:0000259" key="3">
    <source>
        <dbReference type="PROSITE" id="PS50110"/>
    </source>
</evidence>
<dbReference type="InterPro" id="IPR011006">
    <property type="entry name" value="CheY-like_superfamily"/>
</dbReference>
<evidence type="ECO:0000256" key="2">
    <source>
        <dbReference type="SAM" id="Coils"/>
    </source>
</evidence>
<feature type="domain" description="Response regulatory" evidence="3">
    <location>
        <begin position="16"/>
        <end position="131"/>
    </location>
</feature>
<feature type="domain" description="HD-GYP" evidence="4">
    <location>
        <begin position="179"/>
        <end position="375"/>
    </location>
</feature>
<evidence type="ECO:0000313" key="5">
    <source>
        <dbReference type="EMBL" id="BCO28138.1"/>
    </source>
</evidence>
<dbReference type="InterPro" id="IPR037522">
    <property type="entry name" value="HD_GYP_dom"/>
</dbReference>
<feature type="coiled-coil region" evidence="2">
    <location>
        <begin position="133"/>
        <end position="178"/>
    </location>
</feature>
<dbReference type="PANTHER" id="PTHR45228:SF8">
    <property type="entry name" value="TWO-COMPONENT RESPONSE REGULATOR-RELATED"/>
    <property type="match status" value="1"/>
</dbReference>
<reference evidence="5 6" key="1">
    <citation type="journal article" date="2021" name="Microbiol. Spectr.">
        <title>A Single Bacterium Capable of Oxidation and Reduction of Iron at Circumneutral pH.</title>
        <authorList>
            <person name="Kato S."/>
            <person name="Ohkuma M."/>
        </authorList>
    </citation>
    <scope>NUCLEOTIDE SEQUENCE [LARGE SCALE GENOMIC DNA]</scope>
    <source>
        <strain evidence="5 6">MIZ03</strain>
    </source>
</reference>
<accession>A0ABM7MPF6</accession>
<dbReference type="InterPro" id="IPR003607">
    <property type="entry name" value="HD/PDEase_dom"/>
</dbReference>
<name>A0ABM7MPF6_9BURK</name>
<dbReference type="Pfam" id="PF13487">
    <property type="entry name" value="HD_5"/>
    <property type="match status" value="1"/>
</dbReference>
<evidence type="ECO:0000313" key="6">
    <source>
        <dbReference type="Proteomes" id="UP000824366"/>
    </source>
</evidence>
<dbReference type="SMART" id="SM00471">
    <property type="entry name" value="HDc"/>
    <property type="match status" value="1"/>
</dbReference>
<dbReference type="PANTHER" id="PTHR45228">
    <property type="entry name" value="CYCLIC DI-GMP PHOSPHODIESTERASE TM_0186-RELATED"/>
    <property type="match status" value="1"/>
</dbReference>
<dbReference type="PROSITE" id="PS50110">
    <property type="entry name" value="RESPONSE_REGULATORY"/>
    <property type="match status" value="1"/>
</dbReference>
<dbReference type="RefSeq" id="WP_223904123.1">
    <property type="nucleotide sequence ID" value="NZ_AP024238.1"/>
</dbReference>
<evidence type="ECO:0000259" key="4">
    <source>
        <dbReference type="PROSITE" id="PS51832"/>
    </source>
</evidence>
<keyword evidence="6" id="KW-1185">Reference proteome</keyword>
<evidence type="ECO:0000256" key="1">
    <source>
        <dbReference type="PROSITE-ProRule" id="PRU00169"/>
    </source>
</evidence>
<organism evidence="5 6">
    <name type="scientific">Rhodoferax lithotrophicus</name>
    <dbReference type="NCBI Taxonomy" id="2798804"/>
    <lineage>
        <taxon>Bacteria</taxon>
        <taxon>Pseudomonadati</taxon>
        <taxon>Pseudomonadota</taxon>
        <taxon>Betaproteobacteria</taxon>
        <taxon>Burkholderiales</taxon>
        <taxon>Comamonadaceae</taxon>
        <taxon>Rhodoferax</taxon>
    </lineage>
</organism>
<sequence>MTDTGAFGVSNEQIPTILCVDDEAGILSALRRLFRAKGLAVQVAQSGQAGLALMQTQAFDLVISDMRMPEMDGVTFLEQVRLRWPDTMRLLLTGYADINAVMGAINKGEIYRYIAKPWDDNDIFLVVRGALQHRAMEMEQKRLQALVQQQNEELKAMNDSLEVRVHTRTQELRQANERMRNNFITSIKVFTSLIELRHNNLAGHARRVADMARRISVQMGLDAKQAQEIFVAGLLHEVGKVGFEDELLNTPVVMLNTRQLEVFRKYPSIAETVLMPLDELKGAVEIIKNHLERFDGGGYPRRLSEEQIPLGARILSVASEYDSLQLGLIGQRKLDARQAHDVIVQGSGRRFDPAVVDAFVVLHGGKSREQLRKEKQIEQTVSSRDLEPGMVLSRDMITPSGLLMLTAGHVLDDAVIRKIIDFERSSELKLTADVWQEN</sequence>
<keyword evidence="2" id="KW-0175">Coiled coil</keyword>
<dbReference type="SMART" id="SM00448">
    <property type="entry name" value="REC"/>
    <property type="match status" value="1"/>
</dbReference>
<dbReference type="Gene3D" id="3.40.50.2300">
    <property type="match status" value="1"/>
</dbReference>
<proteinExistence type="predicted"/>
<dbReference type="Proteomes" id="UP000824366">
    <property type="component" value="Chromosome"/>
</dbReference>
<dbReference type="Gene3D" id="1.10.3210.10">
    <property type="entry name" value="Hypothetical protein af1432"/>
    <property type="match status" value="1"/>
</dbReference>
<protein>
    <submittedName>
        <fullName evidence="5">Regulator of RpoS</fullName>
    </submittedName>
</protein>
<dbReference type="SUPFAM" id="SSF52172">
    <property type="entry name" value="CheY-like"/>
    <property type="match status" value="1"/>
</dbReference>
<dbReference type="SUPFAM" id="SSF109604">
    <property type="entry name" value="HD-domain/PDEase-like"/>
    <property type="match status" value="1"/>
</dbReference>
<dbReference type="EMBL" id="AP024238">
    <property type="protein sequence ID" value="BCO28138.1"/>
    <property type="molecule type" value="Genomic_DNA"/>
</dbReference>
<dbReference type="InterPro" id="IPR001789">
    <property type="entry name" value="Sig_transdc_resp-reg_receiver"/>
</dbReference>
<dbReference type="Pfam" id="PF00072">
    <property type="entry name" value="Response_reg"/>
    <property type="match status" value="1"/>
</dbReference>